<evidence type="ECO:0000313" key="2">
    <source>
        <dbReference type="Proteomes" id="UP000242188"/>
    </source>
</evidence>
<dbReference type="EMBL" id="NEDP02005549">
    <property type="protein sequence ID" value="OWF39001.1"/>
    <property type="molecule type" value="Genomic_DNA"/>
</dbReference>
<dbReference type="Proteomes" id="UP000242188">
    <property type="component" value="Unassembled WGS sequence"/>
</dbReference>
<name>A0A210PR85_MIZYE</name>
<sequence>MADTAIYGHSNYGPTFGGSNGHDLKTFTSIVNKNGTFFPLNGSTSLGSYYDMQGQNYNTVMNGHMQVLDLEVYCVEEMKMLQRPWVRNVEWHPRFMKELKESIETYKPLPGLGLQQTRILMVGQVGSGKSSFFNTINSIFRGHISGQANAGSAEHSLTTMYRMYQVRDGYAGKPLNFRLCDTRGLEEDQGLDDHEISYLLDGHVPDRFQFNPAVSLSPEVMGFVKGPTLGDRIHCVAFVVDSSTVDVISEKVLERIKNMQTKMNQSHSTSGIADQD</sequence>
<accession>A0A210PR85</accession>
<organism evidence="1 2">
    <name type="scientific">Mizuhopecten yessoensis</name>
    <name type="common">Japanese scallop</name>
    <name type="synonym">Patinopecten yessoensis</name>
    <dbReference type="NCBI Taxonomy" id="6573"/>
    <lineage>
        <taxon>Eukaryota</taxon>
        <taxon>Metazoa</taxon>
        <taxon>Spiralia</taxon>
        <taxon>Lophotrochozoa</taxon>
        <taxon>Mollusca</taxon>
        <taxon>Bivalvia</taxon>
        <taxon>Autobranchia</taxon>
        <taxon>Pteriomorphia</taxon>
        <taxon>Pectinida</taxon>
        <taxon>Pectinoidea</taxon>
        <taxon>Pectinidae</taxon>
        <taxon>Mizuhopecten</taxon>
    </lineage>
</organism>
<dbReference type="PANTHER" id="PTHR14241:SF32">
    <property type="entry name" value="VWFA DOMAIN-CONTAINING PROTEIN-RELATED"/>
    <property type="match status" value="1"/>
</dbReference>
<keyword evidence="2" id="KW-1185">Reference proteome</keyword>
<dbReference type="InterPro" id="IPR027417">
    <property type="entry name" value="P-loop_NTPase"/>
</dbReference>
<gene>
    <name evidence="1" type="ORF">KP79_PYT05311</name>
</gene>
<evidence type="ECO:0000313" key="1">
    <source>
        <dbReference type="EMBL" id="OWF39001.1"/>
    </source>
</evidence>
<reference evidence="1 2" key="1">
    <citation type="journal article" date="2017" name="Nat. Ecol. Evol.">
        <title>Scallop genome provides insights into evolution of bilaterian karyotype and development.</title>
        <authorList>
            <person name="Wang S."/>
            <person name="Zhang J."/>
            <person name="Jiao W."/>
            <person name="Li J."/>
            <person name="Xun X."/>
            <person name="Sun Y."/>
            <person name="Guo X."/>
            <person name="Huan P."/>
            <person name="Dong B."/>
            <person name="Zhang L."/>
            <person name="Hu X."/>
            <person name="Sun X."/>
            <person name="Wang J."/>
            <person name="Zhao C."/>
            <person name="Wang Y."/>
            <person name="Wang D."/>
            <person name="Huang X."/>
            <person name="Wang R."/>
            <person name="Lv J."/>
            <person name="Li Y."/>
            <person name="Zhang Z."/>
            <person name="Liu B."/>
            <person name="Lu W."/>
            <person name="Hui Y."/>
            <person name="Liang J."/>
            <person name="Zhou Z."/>
            <person name="Hou R."/>
            <person name="Li X."/>
            <person name="Liu Y."/>
            <person name="Li H."/>
            <person name="Ning X."/>
            <person name="Lin Y."/>
            <person name="Zhao L."/>
            <person name="Xing Q."/>
            <person name="Dou J."/>
            <person name="Li Y."/>
            <person name="Mao J."/>
            <person name="Guo H."/>
            <person name="Dou H."/>
            <person name="Li T."/>
            <person name="Mu C."/>
            <person name="Jiang W."/>
            <person name="Fu Q."/>
            <person name="Fu X."/>
            <person name="Miao Y."/>
            <person name="Liu J."/>
            <person name="Yu Q."/>
            <person name="Li R."/>
            <person name="Liao H."/>
            <person name="Li X."/>
            <person name="Kong Y."/>
            <person name="Jiang Z."/>
            <person name="Chourrout D."/>
            <person name="Li R."/>
            <person name="Bao Z."/>
        </authorList>
    </citation>
    <scope>NUCLEOTIDE SEQUENCE [LARGE SCALE GENOMIC DNA]</scope>
    <source>
        <strain evidence="1 2">PY_sf001</strain>
    </source>
</reference>
<dbReference type="STRING" id="6573.A0A210PR85"/>
<dbReference type="AlphaFoldDB" id="A0A210PR85"/>
<dbReference type="PANTHER" id="PTHR14241">
    <property type="entry name" value="INTERFERON-INDUCED PROTEIN 44"/>
    <property type="match status" value="1"/>
</dbReference>
<dbReference type="OrthoDB" id="6079843at2759"/>
<comment type="caution">
    <text evidence="1">The sequence shown here is derived from an EMBL/GenBank/DDBJ whole genome shotgun (WGS) entry which is preliminary data.</text>
</comment>
<dbReference type="Gene3D" id="3.40.50.300">
    <property type="entry name" value="P-loop containing nucleotide triphosphate hydrolases"/>
    <property type="match status" value="1"/>
</dbReference>
<dbReference type="SUPFAM" id="SSF52540">
    <property type="entry name" value="P-loop containing nucleoside triphosphate hydrolases"/>
    <property type="match status" value="1"/>
</dbReference>
<proteinExistence type="predicted"/>
<protein>
    <submittedName>
        <fullName evidence="1">Interferon-induced protein 44-like</fullName>
    </submittedName>
</protein>